<evidence type="ECO:0000259" key="3">
    <source>
        <dbReference type="Pfam" id="PF13649"/>
    </source>
</evidence>
<dbReference type="Pfam" id="PF13649">
    <property type="entry name" value="Methyltransf_25"/>
    <property type="match status" value="1"/>
</dbReference>
<reference evidence="4 5" key="1">
    <citation type="submission" date="2020-08" db="EMBL/GenBank/DDBJ databases">
        <title>Sequencing the genomes of 1000 actinobacteria strains.</title>
        <authorList>
            <person name="Klenk H.-P."/>
        </authorList>
    </citation>
    <scope>NUCLEOTIDE SEQUENCE [LARGE SCALE GENOMIC DNA]</scope>
    <source>
        <strain evidence="4 5">DSM 41654</strain>
    </source>
</reference>
<organism evidence="4 5">
    <name type="scientific">Kitasatospora kifunensis</name>
    <name type="common">Streptomyces kifunensis</name>
    <dbReference type="NCBI Taxonomy" id="58351"/>
    <lineage>
        <taxon>Bacteria</taxon>
        <taxon>Bacillati</taxon>
        <taxon>Actinomycetota</taxon>
        <taxon>Actinomycetes</taxon>
        <taxon>Kitasatosporales</taxon>
        <taxon>Streptomycetaceae</taxon>
        <taxon>Kitasatospora</taxon>
    </lineage>
</organism>
<sequence>MGVGTALAETWVRRWERQQERYAVDREERFTVIADVVEWVTRGQPAPLVVDLGSGPGSLARRIAARLPRARILAVDVDPLLLELGRTHAPEAARYVEVLIGEDGWLAELELELDGPVDAVVSTTALHYPEPGRLREIYRELAAVLRPGGVLVNGDHLAPADPGLAVLSAAVGRAREQRQGTGGGEDWARWWAEVRQVPEFAELLAARELRPAPASGDGNGLSVREHEELLREAGFREVGTVWRCGDSCVLVALR</sequence>
<name>A0A7W7R9G9_KITKI</name>
<dbReference type="GO" id="GO:0017000">
    <property type="term" value="P:antibiotic biosynthetic process"/>
    <property type="evidence" value="ECO:0007669"/>
    <property type="project" value="UniProtKB-ARBA"/>
</dbReference>
<dbReference type="CDD" id="cd02440">
    <property type="entry name" value="AdoMet_MTases"/>
    <property type="match status" value="1"/>
</dbReference>
<accession>A0A7W7R9G9</accession>
<evidence type="ECO:0000256" key="1">
    <source>
        <dbReference type="ARBA" id="ARBA00022603"/>
    </source>
</evidence>
<dbReference type="PANTHER" id="PTHR43861">
    <property type="entry name" value="TRANS-ACONITATE 2-METHYLTRANSFERASE-RELATED"/>
    <property type="match status" value="1"/>
</dbReference>
<dbReference type="EMBL" id="JACHJV010000002">
    <property type="protein sequence ID" value="MBB4927858.1"/>
    <property type="molecule type" value="Genomic_DNA"/>
</dbReference>
<gene>
    <name evidence="4" type="ORF">FHR34_006953</name>
</gene>
<dbReference type="InterPro" id="IPR029063">
    <property type="entry name" value="SAM-dependent_MTases_sf"/>
</dbReference>
<evidence type="ECO:0000313" key="4">
    <source>
        <dbReference type="EMBL" id="MBB4927858.1"/>
    </source>
</evidence>
<dbReference type="AlphaFoldDB" id="A0A7W7R9G9"/>
<protein>
    <submittedName>
        <fullName evidence="4">SAM-dependent methyltransferase</fullName>
    </submittedName>
</protein>
<dbReference type="GO" id="GO:0008168">
    <property type="term" value="F:methyltransferase activity"/>
    <property type="evidence" value="ECO:0007669"/>
    <property type="project" value="UniProtKB-KW"/>
</dbReference>
<dbReference type="SUPFAM" id="SSF53335">
    <property type="entry name" value="S-adenosyl-L-methionine-dependent methyltransferases"/>
    <property type="match status" value="1"/>
</dbReference>
<dbReference type="GO" id="GO:0032259">
    <property type="term" value="P:methylation"/>
    <property type="evidence" value="ECO:0007669"/>
    <property type="project" value="UniProtKB-KW"/>
</dbReference>
<keyword evidence="5" id="KW-1185">Reference proteome</keyword>
<evidence type="ECO:0000256" key="2">
    <source>
        <dbReference type="ARBA" id="ARBA00022679"/>
    </source>
</evidence>
<evidence type="ECO:0000313" key="5">
    <source>
        <dbReference type="Proteomes" id="UP000540506"/>
    </source>
</evidence>
<dbReference type="RefSeq" id="WP_184944615.1">
    <property type="nucleotide sequence ID" value="NZ_JACHJV010000002.1"/>
</dbReference>
<comment type="caution">
    <text evidence="4">The sequence shown here is derived from an EMBL/GenBank/DDBJ whole genome shotgun (WGS) entry which is preliminary data.</text>
</comment>
<keyword evidence="2 4" id="KW-0808">Transferase</keyword>
<dbReference type="Proteomes" id="UP000540506">
    <property type="component" value="Unassembled WGS sequence"/>
</dbReference>
<feature type="domain" description="Methyltransferase" evidence="3">
    <location>
        <begin position="49"/>
        <end position="149"/>
    </location>
</feature>
<proteinExistence type="predicted"/>
<keyword evidence="1 4" id="KW-0489">Methyltransferase</keyword>
<dbReference type="Gene3D" id="3.40.50.150">
    <property type="entry name" value="Vaccinia Virus protein VP39"/>
    <property type="match status" value="1"/>
</dbReference>
<dbReference type="InterPro" id="IPR041698">
    <property type="entry name" value="Methyltransf_25"/>
</dbReference>
<dbReference type="PANTHER" id="PTHR43861:SF1">
    <property type="entry name" value="TRANS-ACONITATE 2-METHYLTRANSFERASE"/>
    <property type="match status" value="1"/>
</dbReference>